<keyword evidence="3" id="KW-0813">Transport</keyword>
<dbReference type="GO" id="GO:0009306">
    <property type="term" value="P:protein secretion"/>
    <property type="evidence" value="ECO:0007669"/>
    <property type="project" value="InterPro"/>
</dbReference>
<organism evidence="12">
    <name type="scientific">marine metagenome</name>
    <dbReference type="NCBI Taxonomy" id="408172"/>
    <lineage>
        <taxon>unclassified sequences</taxon>
        <taxon>metagenomes</taxon>
        <taxon>ecological metagenomes</taxon>
    </lineage>
</organism>
<dbReference type="EMBL" id="UINC01004212">
    <property type="protein sequence ID" value="SVA12646.1"/>
    <property type="molecule type" value="Genomic_DNA"/>
</dbReference>
<evidence type="ECO:0008006" key="13">
    <source>
        <dbReference type="Google" id="ProtNLM"/>
    </source>
</evidence>
<evidence type="ECO:0000256" key="6">
    <source>
        <dbReference type="ARBA" id="ARBA00022927"/>
    </source>
</evidence>
<evidence type="ECO:0000256" key="9">
    <source>
        <dbReference type="ARBA" id="ARBA00023136"/>
    </source>
</evidence>
<keyword evidence="9 11" id="KW-0472">Membrane</keyword>
<dbReference type="Pfam" id="PF03840">
    <property type="entry name" value="SecG"/>
    <property type="match status" value="1"/>
</dbReference>
<dbReference type="PANTHER" id="PTHR34182:SF1">
    <property type="entry name" value="PROTEIN-EXPORT MEMBRANE PROTEIN SECG"/>
    <property type="match status" value="1"/>
</dbReference>
<reference evidence="12" key="1">
    <citation type="submission" date="2018-05" db="EMBL/GenBank/DDBJ databases">
        <authorList>
            <person name="Lanie J.A."/>
            <person name="Ng W.-L."/>
            <person name="Kazmierczak K.M."/>
            <person name="Andrzejewski T.M."/>
            <person name="Davidsen T.M."/>
            <person name="Wayne K.J."/>
            <person name="Tettelin H."/>
            <person name="Glass J.I."/>
            <person name="Rusch D."/>
            <person name="Podicherti R."/>
            <person name="Tsui H.-C.T."/>
            <person name="Winkler M.E."/>
        </authorList>
    </citation>
    <scope>NUCLEOTIDE SEQUENCE</scope>
</reference>
<dbReference type="GO" id="GO:0065002">
    <property type="term" value="P:intracellular protein transmembrane transport"/>
    <property type="evidence" value="ECO:0007669"/>
    <property type="project" value="TreeGrafter"/>
</dbReference>
<evidence type="ECO:0000313" key="12">
    <source>
        <dbReference type="EMBL" id="SVA12646.1"/>
    </source>
</evidence>
<evidence type="ECO:0000256" key="8">
    <source>
        <dbReference type="ARBA" id="ARBA00023010"/>
    </source>
</evidence>
<protein>
    <recommendedName>
        <fullName evidence="13">Protein-export membrane protein SecG</fullName>
    </recommendedName>
</protein>
<accession>A0A381T8Y9</accession>
<evidence type="ECO:0000256" key="2">
    <source>
        <dbReference type="ARBA" id="ARBA00008445"/>
    </source>
</evidence>
<dbReference type="NCBIfam" id="TIGR00810">
    <property type="entry name" value="secG"/>
    <property type="match status" value="1"/>
</dbReference>
<dbReference type="PANTHER" id="PTHR34182">
    <property type="entry name" value="PROTEIN-EXPORT MEMBRANE PROTEIN SECG"/>
    <property type="match status" value="1"/>
</dbReference>
<gene>
    <name evidence="12" type="ORF">METZ01_LOCUS65500</name>
</gene>
<evidence type="ECO:0000256" key="1">
    <source>
        <dbReference type="ARBA" id="ARBA00004651"/>
    </source>
</evidence>
<dbReference type="PRINTS" id="PR01651">
    <property type="entry name" value="SECGEXPORT"/>
</dbReference>
<evidence type="ECO:0000256" key="11">
    <source>
        <dbReference type="SAM" id="Phobius"/>
    </source>
</evidence>
<dbReference type="AlphaFoldDB" id="A0A381T8Y9"/>
<dbReference type="GO" id="GO:0005886">
    <property type="term" value="C:plasma membrane"/>
    <property type="evidence" value="ECO:0007669"/>
    <property type="project" value="UniProtKB-SubCell"/>
</dbReference>
<keyword evidence="6" id="KW-0653">Protein transport</keyword>
<dbReference type="InterPro" id="IPR004692">
    <property type="entry name" value="SecG"/>
</dbReference>
<keyword evidence="4" id="KW-1003">Cell membrane</keyword>
<dbReference type="GO" id="GO:0043952">
    <property type="term" value="P:protein transport by the Sec complex"/>
    <property type="evidence" value="ECO:0007669"/>
    <property type="project" value="TreeGrafter"/>
</dbReference>
<keyword evidence="5 11" id="KW-0812">Transmembrane</keyword>
<dbReference type="GO" id="GO:0015450">
    <property type="term" value="F:protein-transporting ATPase activity"/>
    <property type="evidence" value="ECO:0007669"/>
    <property type="project" value="InterPro"/>
</dbReference>
<evidence type="ECO:0000256" key="3">
    <source>
        <dbReference type="ARBA" id="ARBA00022448"/>
    </source>
</evidence>
<keyword evidence="8" id="KW-0811">Translocation</keyword>
<feature type="transmembrane region" description="Helical" evidence="11">
    <location>
        <begin position="52"/>
        <end position="74"/>
    </location>
</feature>
<proteinExistence type="inferred from homology"/>
<evidence type="ECO:0000256" key="10">
    <source>
        <dbReference type="SAM" id="MobiDB-lite"/>
    </source>
</evidence>
<sequence>MFYYALLTVYVLVCFLLLLVVLLQQGKGGDIASAFGGGGSQTAFGARGSATVLSKATTVLGTLFIVGALVLAIIGQQGPGSLLSGFDDPQGVPLLPAAATAVEPAVAETPADTEAAEETSVEPPQR</sequence>
<evidence type="ECO:0000256" key="7">
    <source>
        <dbReference type="ARBA" id="ARBA00022989"/>
    </source>
</evidence>
<feature type="region of interest" description="Disordered" evidence="10">
    <location>
        <begin position="106"/>
        <end position="126"/>
    </location>
</feature>
<keyword evidence="7 11" id="KW-1133">Transmembrane helix</keyword>
<comment type="similarity">
    <text evidence="2">Belongs to the SecG family.</text>
</comment>
<evidence type="ECO:0000256" key="5">
    <source>
        <dbReference type="ARBA" id="ARBA00022692"/>
    </source>
</evidence>
<comment type="subcellular location">
    <subcellularLocation>
        <location evidence="1">Cell membrane</location>
        <topology evidence="1">Multi-pass membrane protein</topology>
    </subcellularLocation>
</comment>
<name>A0A381T8Y9_9ZZZZ</name>
<evidence type="ECO:0000256" key="4">
    <source>
        <dbReference type="ARBA" id="ARBA00022475"/>
    </source>
</evidence>